<dbReference type="RefSeq" id="WP_343163620.1">
    <property type="nucleotide sequence ID" value="NZ_JBHRSV010000001.1"/>
</dbReference>
<gene>
    <name evidence="1" type="ORF">ACFOOR_00965</name>
</gene>
<organism evidence="1 2">
    <name type="scientific">Hyphobacterium vulgare</name>
    <dbReference type="NCBI Taxonomy" id="1736751"/>
    <lineage>
        <taxon>Bacteria</taxon>
        <taxon>Pseudomonadati</taxon>
        <taxon>Pseudomonadota</taxon>
        <taxon>Alphaproteobacteria</taxon>
        <taxon>Maricaulales</taxon>
        <taxon>Maricaulaceae</taxon>
        <taxon>Hyphobacterium</taxon>
    </lineage>
</organism>
<protein>
    <submittedName>
        <fullName evidence="1">Uncharacterized protein</fullName>
    </submittedName>
</protein>
<evidence type="ECO:0000313" key="1">
    <source>
        <dbReference type="EMBL" id="MFC2924668.1"/>
    </source>
</evidence>
<proteinExistence type="predicted"/>
<keyword evidence="2" id="KW-1185">Reference proteome</keyword>
<accession>A0ABV6ZTD1</accession>
<comment type="caution">
    <text evidence="1">The sequence shown here is derived from an EMBL/GenBank/DDBJ whole genome shotgun (WGS) entry which is preliminary data.</text>
</comment>
<dbReference type="EMBL" id="JBHRSV010000001">
    <property type="protein sequence ID" value="MFC2924668.1"/>
    <property type="molecule type" value="Genomic_DNA"/>
</dbReference>
<evidence type="ECO:0000313" key="2">
    <source>
        <dbReference type="Proteomes" id="UP001595379"/>
    </source>
</evidence>
<reference evidence="2" key="1">
    <citation type="journal article" date="2019" name="Int. J. Syst. Evol. Microbiol.">
        <title>The Global Catalogue of Microorganisms (GCM) 10K type strain sequencing project: providing services to taxonomists for standard genome sequencing and annotation.</title>
        <authorList>
            <consortium name="The Broad Institute Genomics Platform"/>
            <consortium name="The Broad Institute Genome Sequencing Center for Infectious Disease"/>
            <person name="Wu L."/>
            <person name="Ma J."/>
        </authorList>
    </citation>
    <scope>NUCLEOTIDE SEQUENCE [LARGE SCALE GENOMIC DNA]</scope>
    <source>
        <strain evidence="2">KCTC 52487</strain>
    </source>
</reference>
<name>A0ABV6ZTD1_9PROT</name>
<dbReference type="Proteomes" id="UP001595379">
    <property type="component" value="Unassembled WGS sequence"/>
</dbReference>
<sequence length="106" mass="11710">MSDDAVQAMTQSQRDAWMAFCEQFNLSWEFVDLEDFGVTSSQPVLKISSAKSPAGILILPPGSKVMQFSDRIIAAGYGFSVVDVPMVADDLERFRGEEMLADWGLI</sequence>